<evidence type="ECO:0000256" key="1">
    <source>
        <dbReference type="ARBA" id="ARBA00007261"/>
    </source>
</evidence>
<evidence type="ECO:0000256" key="2">
    <source>
        <dbReference type="ARBA" id="ARBA00022670"/>
    </source>
</evidence>
<proteinExistence type="inferred from homology"/>
<feature type="domain" description="Coenzyme PQQ synthesis protein F-like C-terminal lobe" evidence="9">
    <location>
        <begin position="715"/>
        <end position="800"/>
    </location>
</feature>
<sequence length="882" mass="95466">MPPPPTPDVDMGVEEALLSGMPALPTGSRVARQRLPSGTDILAVEVPSARKVRLVAAVGAGYLDEPRERPGLAHLLEHSLFLGSRNSPQPGAFAAWVGEQGGRYNAKTDEFVTDYHLSLPPAAAQEGLVRLIDLLVRPCLVTSAISREIEVIDAEFQARLADPALHRQAVLSRLFQPDHPAADFHAGHRGTLGKGSASLCEALGDFHDTHYRAERISMVMLGPASLASQFEMLEPTCSAIPDGARPLNRQSNARWASPAYLQWCLPPKQASTAPKLEMLWPLSSSLAEHHAALLDHALTTLCDGRLAATLQEQAAIADMAATVRPEGTGPALCLTLTLTPRGERCVDRLLATCLSAVRELPSRLVIQPCPYPLISETDLDDYALQLARRLAQPPSTEHSDNHGDNGFQCAFDELEACLAPSACRIMEEKQGLDADVEYVPNTLTPFRRVSWPEGRASTSAARLAPCPAPRIALQDYLTRGAVASSPTVAECLGEHGSFGLWWAGGSGQQDSSWCLGWPAPRKTQQVRLAAWHQHTLALRQAARNAAVTLTLGGDTRGDWLRVQGEPQGLESVASQALAAWAVVTPDSPRGQARSLQPRSSQPSVAPAGLLAQRMLACLGVPFPRHDAQPLGKRILSWSMGWLGPSEYLSASQRLATQASELLDYSCGVVESSHETLSTSVAGAPRWLAPQGEDHALMLQIDGPDDTPVSRLLMRLLADAHDSAFFQELRVHQGLGYVAAVRYREADGWPRLGYVVQSPHADIDDLQEAVKCFLKQKGMALARLGEATLARRLDGLSMQWGPPETPGEAILASWQALRHAVIGSSLSTAMPPTATALILRPWEVMEHALVDVTPEALEEFAATLFAEAPRQWWYHSPAGYRRL</sequence>
<dbReference type="GO" id="GO:0008237">
    <property type="term" value="F:metallopeptidase activity"/>
    <property type="evidence" value="ECO:0007669"/>
    <property type="project" value="UniProtKB-KW"/>
</dbReference>
<dbReference type="InterPro" id="IPR011249">
    <property type="entry name" value="Metalloenz_LuxS/M16"/>
</dbReference>
<feature type="domain" description="Peptidase M16 C-terminal" evidence="8">
    <location>
        <begin position="201"/>
        <end position="360"/>
    </location>
</feature>
<keyword evidence="2" id="KW-0645">Protease</keyword>
<keyword evidence="5" id="KW-0862">Zinc</keyword>
<dbReference type="InterPro" id="IPR050626">
    <property type="entry name" value="Peptidase_M16"/>
</dbReference>
<dbReference type="GO" id="GO:0046872">
    <property type="term" value="F:metal ion binding"/>
    <property type="evidence" value="ECO:0007669"/>
    <property type="project" value="UniProtKB-KW"/>
</dbReference>
<dbReference type="EMBL" id="JABWCV010000002">
    <property type="protein sequence ID" value="NVF12958.1"/>
    <property type="molecule type" value="Genomic_DNA"/>
</dbReference>
<dbReference type="RefSeq" id="WP_176302173.1">
    <property type="nucleotide sequence ID" value="NZ_JABWCV010000002.1"/>
</dbReference>
<dbReference type="Gene3D" id="3.30.830.10">
    <property type="entry name" value="Metalloenzyme, LuxS/M16 peptidase-like"/>
    <property type="match status" value="2"/>
</dbReference>
<dbReference type="Pfam" id="PF22456">
    <property type="entry name" value="PqqF-like_C_4"/>
    <property type="match status" value="1"/>
</dbReference>
<keyword evidence="6" id="KW-0482">Metalloprotease</keyword>
<keyword evidence="11" id="KW-1185">Reference proteome</keyword>
<comment type="caution">
    <text evidence="10">The sequence shown here is derived from an EMBL/GenBank/DDBJ whole genome shotgun (WGS) entry which is preliminary data.</text>
</comment>
<name>A0A7Y6V721_9GAMM</name>
<dbReference type="InterPro" id="IPR011765">
    <property type="entry name" value="Pept_M16_N"/>
</dbReference>
<evidence type="ECO:0000256" key="4">
    <source>
        <dbReference type="ARBA" id="ARBA00022801"/>
    </source>
</evidence>
<dbReference type="Proteomes" id="UP000589984">
    <property type="component" value="Unassembled WGS sequence"/>
</dbReference>
<organism evidence="10 11">
    <name type="scientific">Vreelandella maris</name>
    <dbReference type="NCBI Taxonomy" id="2729617"/>
    <lineage>
        <taxon>Bacteria</taxon>
        <taxon>Pseudomonadati</taxon>
        <taxon>Pseudomonadota</taxon>
        <taxon>Gammaproteobacteria</taxon>
        <taxon>Oceanospirillales</taxon>
        <taxon>Halomonadaceae</taxon>
        <taxon>Vreelandella</taxon>
    </lineage>
</organism>
<evidence type="ECO:0000313" key="11">
    <source>
        <dbReference type="Proteomes" id="UP000589984"/>
    </source>
</evidence>
<accession>A0A7Y6V721</accession>
<dbReference type="InterPro" id="IPR054734">
    <property type="entry name" value="PqqF-like_C_4"/>
</dbReference>
<dbReference type="Pfam" id="PF00675">
    <property type="entry name" value="Peptidase_M16"/>
    <property type="match status" value="1"/>
</dbReference>
<evidence type="ECO:0000313" key="10">
    <source>
        <dbReference type="EMBL" id="NVF12958.1"/>
    </source>
</evidence>
<protein>
    <submittedName>
        <fullName evidence="10">Insulinase family protein</fullName>
    </submittedName>
</protein>
<dbReference type="Pfam" id="PF05193">
    <property type="entry name" value="Peptidase_M16_C"/>
    <property type="match status" value="1"/>
</dbReference>
<evidence type="ECO:0000259" key="9">
    <source>
        <dbReference type="Pfam" id="PF22456"/>
    </source>
</evidence>
<dbReference type="PANTHER" id="PTHR43690">
    <property type="entry name" value="NARDILYSIN"/>
    <property type="match status" value="1"/>
</dbReference>
<evidence type="ECO:0000256" key="6">
    <source>
        <dbReference type="ARBA" id="ARBA00023049"/>
    </source>
</evidence>
<evidence type="ECO:0000259" key="7">
    <source>
        <dbReference type="Pfam" id="PF00675"/>
    </source>
</evidence>
<dbReference type="SUPFAM" id="SSF63411">
    <property type="entry name" value="LuxS/MPP-like metallohydrolase"/>
    <property type="match status" value="2"/>
</dbReference>
<dbReference type="PANTHER" id="PTHR43690:SF18">
    <property type="entry name" value="INSULIN-DEGRADING ENZYME-RELATED"/>
    <property type="match status" value="1"/>
</dbReference>
<dbReference type="GO" id="GO:0006508">
    <property type="term" value="P:proteolysis"/>
    <property type="evidence" value="ECO:0007669"/>
    <property type="project" value="UniProtKB-KW"/>
</dbReference>
<evidence type="ECO:0000256" key="5">
    <source>
        <dbReference type="ARBA" id="ARBA00022833"/>
    </source>
</evidence>
<comment type="similarity">
    <text evidence="1">Belongs to the peptidase M16 family.</text>
</comment>
<dbReference type="AlphaFoldDB" id="A0A7Y6V721"/>
<evidence type="ECO:0000256" key="3">
    <source>
        <dbReference type="ARBA" id="ARBA00022723"/>
    </source>
</evidence>
<dbReference type="InterPro" id="IPR007863">
    <property type="entry name" value="Peptidase_M16_C"/>
</dbReference>
<evidence type="ECO:0000259" key="8">
    <source>
        <dbReference type="Pfam" id="PF05193"/>
    </source>
</evidence>
<keyword evidence="3" id="KW-0479">Metal-binding</keyword>
<reference evidence="10 11" key="1">
    <citation type="submission" date="2020-06" db="EMBL/GenBank/DDBJ databases">
        <title>Halomonas sp. QX-1 draft genome sequence.</title>
        <authorList>
            <person name="Qiu X."/>
        </authorList>
    </citation>
    <scope>NUCLEOTIDE SEQUENCE [LARGE SCALE GENOMIC DNA]</scope>
    <source>
        <strain evidence="10 11">QX-1</strain>
    </source>
</reference>
<keyword evidence="4" id="KW-0378">Hydrolase</keyword>
<feature type="domain" description="Peptidase M16 N-terminal" evidence="7">
    <location>
        <begin position="44"/>
        <end position="167"/>
    </location>
</feature>
<gene>
    <name evidence="10" type="ORF">HUO07_02075</name>
</gene>